<reference evidence="1 2" key="1">
    <citation type="submission" date="2014-04" db="EMBL/GenBank/DDBJ databases">
        <authorList>
            <consortium name="DOE Joint Genome Institute"/>
            <person name="Kuo A."/>
            <person name="Kohler A."/>
            <person name="Jargeat P."/>
            <person name="Nagy L.G."/>
            <person name="Floudas D."/>
            <person name="Copeland A."/>
            <person name="Barry K.W."/>
            <person name="Cichocki N."/>
            <person name="Veneault-Fourrey C."/>
            <person name="LaButti K."/>
            <person name="Lindquist E.A."/>
            <person name="Lipzen A."/>
            <person name="Lundell T."/>
            <person name="Morin E."/>
            <person name="Murat C."/>
            <person name="Sun H."/>
            <person name="Tunlid A."/>
            <person name="Henrissat B."/>
            <person name="Grigoriev I.V."/>
            <person name="Hibbett D.S."/>
            <person name="Martin F."/>
            <person name="Nordberg H.P."/>
            <person name="Cantor M.N."/>
            <person name="Hua S.X."/>
        </authorList>
    </citation>
    <scope>NUCLEOTIDE SEQUENCE [LARGE SCALE GENOMIC DNA]</scope>
    <source>
        <strain evidence="1 2">Ve08.2h10</strain>
    </source>
</reference>
<keyword evidence="2" id="KW-1185">Reference proteome</keyword>
<evidence type="ECO:0000313" key="2">
    <source>
        <dbReference type="Proteomes" id="UP000054538"/>
    </source>
</evidence>
<dbReference type="EMBL" id="KN826473">
    <property type="protein sequence ID" value="KIK78790.1"/>
    <property type="molecule type" value="Genomic_DNA"/>
</dbReference>
<proteinExistence type="predicted"/>
<accession>A0A0D0DKN2</accession>
<dbReference type="Proteomes" id="UP000054538">
    <property type="component" value="Unassembled WGS sequence"/>
</dbReference>
<dbReference type="HOGENOM" id="CLU_2498504_0_0_1"/>
<dbReference type="InParanoid" id="A0A0D0DKN2"/>
<reference evidence="2" key="2">
    <citation type="submission" date="2015-01" db="EMBL/GenBank/DDBJ databases">
        <title>Evolutionary Origins and Diversification of the Mycorrhizal Mutualists.</title>
        <authorList>
            <consortium name="DOE Joint Genome Institute"/>
            <consortium name="Mycorrhizal Genomics Consortium"/>
            <person name="Kohler A."/>
            <person name="Kuo A."/>
            <person name="Nagy L.G."/>
            <person name="Floudas D."/>
            <person name="Copeland A."/>
            <person name="Barry K.W."/>
            <person name="Cichocki N."/>
            <person name="Veneault-Fourrey C."/>
            <person name="LaButti K."/>
            <person name="Lindquist E.A."/>
            <person name="Lipzen A."/>
            <person name="Lundell T."/>
            <person name="Morin E."/>
            <person name="Murat C."/>
            <person name="Riley R."/>
            <person name="Ohm R."/>
            <person name="Sun H."/>
            <person name="Tunlid A."/>
            <person name="Henrissat B."/>
            <person name="Grigoriev I.V."/>
            <person name="Hibbett D.S."/>
            <person name="Martin F."/>
        </authorList>
    </citation>
    <scope>NUCLEOTIDE SEQUENCE [LARGE SCALE GENOMIC DNA]</scope>
    <source>
        <strain evidence="2">Ve08.2h10</strain>
    </source>
</reference>
<name>A0A0D0DKN2_9AGAM</name>
<gene>
    <name evidence="1" type="ORF">PAXRUDRAFT_309890</name>
</gene>
<organism evidence="1 2">
    <name type="scientific">Paxillus rubicundulus Ve08.2h10</name>
    <dbReference type="NCBI Taxonomy" id="930991"/>
    <lineage>
        <taxon>Eukaryota</taxon>
        <taxon>Fungi</taxon>
        <taxon>Dikarya</taxon>
        <taxon>Basidiomycota</taxon>
        <taxon>Agaricomycotina</taxon>
        <taxon>Agaricomycetes</taxon>
        <taxon>Agaricomycetidae</taxon>
        <taxon>Boletales</taxon>
        <taxon>Paxilineae</taxon>
        <taxon>Paxillaceae</taxon>
        <taxon>Paxillus</taxon>
    </lineage>
</organism>
<dbReference type="AlphaFoldDB" id="A0A0D0DKN2"/>
<sequence>MISVISLGGRLDNGTSGVFLPAIVGTATDRRSCRPISLQTHRWTHSVPSCHHPAHTCRLLMAVSPRPQLQRHRESGHAMPMTFNAL</sequence>
<protein>
    <submittedName>
        <fullName evidence="1">Uncharacterized protein</fullName>
    </submittedName>
</protein>
<evidence type="ECO:0000313" key="1">
    <source>
        <dbReference type="EMBL" id="KIK78790.1"/>
    </source>
</evidence>